<accession>A0ABS4F6C9</accession>
<dbReference type="SUPFAM" id="SSF50242">
    <property type="entry name" value="TIMP-like"/>
    <property type="match status" value="1"/>
</dbReference>
<organism evidence="2 3">
    <name type="scientific">Paenibacillus lactis</name>
    <dbReference type="NCBI Taxonomy" id="228574"/>
    <lineage>
        <taxon>Bacteria</taxon>
        <taxon>Bacillati</taxon>
        <taxon>Bacillota</taxon>
        <taxon>Bacilli</taxon>
        <taxon>Bacillales</taxon>
        <taxon>Paenibacillaceae</taxon>
        <taxon>Paenibacillus</taxon>
    </lineage>
</organism>
<dbReference type="GeneID" id="95402926"/>
<feature type="compositionally biased region" description="Polar residues" evidence="1">
    <location>
        <begin position="119"/>
        <end position="130"/>
    </location>
</feature>
<sequence length="169" mass="18306">MMKRGLQLLVGVSLMAGLWLGPASPEASALSCAEPRKITEELKVSDIVFRGTLVSYDENADFMKSTYTFSVSEWWKGDLEKGTITLHPTGWDTFEEGREYIVFANAGKERVKARLCGNTGPSSSVDTSSLGEGKQPAASELPERTASGAGFGNLLGSVIEIIRFLCSKY</sequence>
<dbReference type="EMBL" id="JAGGKI010000002">
    <property type="protein sequence ID" value="MBP1891815.1"/>
    <property type="molecule type" value="Genomic_DNA"/>
</dbReference>
<gene>
    <name evidence="2" type="ORF">J2Z18_000887</name>
</gene>
<reference evidence="2 3" key="1">
    <citation type="submission" date="2021-03" db="EMBL/GenBank/DDBJ databases">
        <title>Genomic Encyclopedia of Type Strains, Phase IV (KMG-IV): sequencing the most valuable type-strain genomes for metagenomic binning, comparative biology and taxonomic classification.</title>
        <authorList>
            <person name="Goeker M."/>
        </authorList>
    </citation>
    <scope>NUCLEOTIDE SEQUENCE [LARGE SCALE GENOMIC DNA]</scope>
    <source>
        <strain evidence="2 3">DSM 15596</strain>
    </source>
</reference>
<keyword evidence="3" id="KW-1185">Reference proteome</keyword>
<evidence type="ECO:0000256" key="1">
    <source>
        <dbReference type="SAM" id="MobiDB-lite"/>
    </source>
</evidence>
<evidence type="ECO:0000313" key="3">
    <source>
        <dbReference type="Proteomes" id="UP000706926"/>
    </source>
</evidence>
<dbReference type="Proteomes" id="UP000706926">
    <property type="component" value="Unassembled WGS sequence"/>
</dbReference>
<dbReference type="Gene3D" id="2.40.50.120">
    <property type="match status" value="1"/>
</dbReference>
<evidence type="ECO:0000313" key="2">
    <source>
        <dbReference type="EMBL" id="MBP1891815.1"/>
    </source>
</evidence>
<protein>
    <submittedName>
        <fullName evidence="2">Uncharacterized protein</fullName>
    </submittedName>
</protein>
<name>A0ABS4F6C9_9BACL</name>
<proteinExistence type="predicted"/>
<dbReference type="RefSeq" id="WP_244152713.1">
    <property type="nucleotide sequence ID" value="NZ_BOSA01000001.1"/>
</dbReference>
<dbReference type="InterPro" id="IPR008993">
    <property type="entry name" value="TIMP-like_OB-fold"/>
</dbReference>
<comment type="caution">
    <text evidence="2">The sequence shown here is derived from an EMBL/GenBank/DDBJ whole genome shotgun (WGS) entry which is preliminary data.</text>
</comment>
<feature type="region of interest" description="Disordered" evidence="1">
    <location>
        <begin position="117"/>
        <end position="144"/>
    </location>
</feature>